<evidence type="ECO:0000259" key="2">
    <source>
        <dbReference type="PROSITE" id="PS51704"/>
    </source>
</evidence>
<sequence>MGPIDGKNCNPADNLKFPMKLFVQKIFLLVACAAPVLPAFAQQHARPALPHSKHKTIVIAHRGNHVNAPENTLASTREAIDCGADYVEVDLRTTKDGHLIALHDAKVDRTTNGAGKVADMTWQEVEELQVFNRNKKTHRIPEFKEILALCKGKINIYLDFKDADISETWKQIKATGMEHQVVVYLNKEEQYKKWKEVAPDMPLMTSLPKEVTNKEQLAAFLGQMHIQVVDNITNPELLKAAHELGLSVWLDVQSPTEGPASWSEALHKGVQGLQTDKPGELVSYIKGNVQ</sequence>
<dbReference type="Gene3D" id="3.20.20.190">
    <property type="entry name" value="Phosphatidylinositol (PI) phosphodiesterase"/>
    <property type="match status" value="1"/>
</dbReference>
<dbReference type="PANTHER" id="PTHR46211:SF14">
    <property type="entry name" value="GLYCEROPHOSPHODIESTER PHOSPHODIESTERASE"/>
    <property type="match status" value="1"/>
</dbReference>
<feature type="chain" id="PRO_5045118350" evidence="1">
    <location>
        <begin position="42"/>
        <end position="290"/>
    </location>
</feature>
<name>A0ABQ1ZCA0_9BACT</name>
<dbReference type="PANTHER" id="PTHR46211">
    <property type="entry name" value="GLYCEROPHOSPHORYL DIESTER PHOSPHODIESTERASE"/>
    <property type="match status" value="1"/>
</dbReference>
<gene>
    <name evidence="3" type="ORF">GCM10007423_61350</name>
</gene>
<evidence type="ECO:0000256" key="1">
    <source>
        <dbReference type="SAM" id="SignalP"/>
    </source>
</evidence>
<keyword evidence="1" id="KW-0732">Signal</keyword>
<dbReference type="Pfam" id="PF03009">
    <property type="entry name" value="GDPD"/>
    <property type="match status" value="1"/>
</dbReference>
<reference evidence="4" key="1">
    <citation type="journal article" date="2019" name="Int. J. Syst. Evol. Microbiol.">
        <title>The Global Catalogue of Microorganisms (GCM) 10K type strain sequencing project: providing services to taxonomists for standard genome sequencing and annotation.</title>
        <authorList>
            <consortium name="The Broad Institute Genomics Platform"/>
            <consortium name="The Broad Institute Genome Sequencing Center for Infectious Disease"/>
            <person name="Wu L."/>
            <person name="Ma J."/>
        </authorList>
    </citation>
    <scope>NUCLEOTIDE SEQUENCE [LARGE SCALE GENOMIC DNA]</scope>
    <source>
        <strain evidence="4">CGMCC 1.15288</strain>
    </source>
</reference>
<accession>A0ABQ1ZCA0</accession>
<organism evidence="3 4">
    <name type="scientific">Dyadobacter endophyticus</name>
    <dbReference type="NCBI Taxonomy" id="1749036"/>
    <lineage>
        <taxon>Bacteria</taxon>
        <taxon>Pseudomonadati</taxon>
        <taxon>Bacteroidota</taxon>
        <taxon>Cytophagia</taxon>
        <taxon>Cytophagales</taxon>
        <taxon>Spirosomataceae</taxon>
        <taxon>Dyadobacter</taxon>
    </lineage>
</organism>
<keyword evidence="4" id="KW-1185">Reference proteome</keyword>
<dbReference type="InterPro" id="IPR017946">
    <property type="entry name" value="PLC-like_Pdiesterase_TIM-brl"/>
</dbReference>
<dbReference type="CDD" id="cd08566">
    <property type="entry name" value="GDPD_AtGDE_like"/>
    <property type="match status" value="1"/>
</dbReference>
<proteinExistence type="predicted"/>
<dbReference type="PROSITE" id="PS51704">
    <property type="entry name" value="GP_PDE"/>
    <property type="match status" value="1"/>
</dbReference>
<evidence type="ECO:0000313" key="4">
    <source>
        <dbReference type="Proteomes" id="UP000600214"/>
    </source>
</evidence>
<comment type="caution">
    <text evidence="3">The sequence shown here is derived from an EMBL/GenBank/DDBJ whole genome shotgun (WGS) entry which is preliminary data.</text>
</comment>
<feature type="domain" description="GP-PDE" evidence="2">
    <location>
        <begin position="56"/>
        <end position="285"/>
    </location>
</feature>
<evidence type="ECO:0000313" key="3">
    <source>
        <dbReference type="EMBL" id="GGH54640.1"/>
    </source>
</evidence>
<feature type="signal peptide" evidence="1">
    <location>
        <begin position="1"/>
        <end position="41"/>
    </location>
</feature>
<dbReference type="InterPro" id="IPR030395">
    <property type="entry name" value="GP_PDE_dom"/>
</dbReference>
<protein>
    <submittedName>
        <fullName evidence="3">Glycerophosphoryl diester phosphodiesterase</fullName>
    </submittedName>
</protein>
<dbReference type="EMBL" id="BMIA01000007">
    <property type="protein sequence ID" value="GGH54640.1"/>
    <property type="molecule type" value="Genomic_DNA"/>
</dbReference>
<dbReference type="SUPFAM" id="SSF51695">
    <property type="entry name" value="PLC-like phosphodiesterases"/>
    <property type="match status" value="1"/>
</dbReference>
<dbReference type="Proteomes" id="UP000600214">
    <property type="component" value="Unassembled WGS sequence"/>
</dbReference>